<keyword evidence="1" id="KW-0812">Transmembrane</keyword>
<evidence type="ECO:0000313" key="3">
    <source>
        <dbReference type="Proteomes" id="UP000319209"/>
    </source>
</evidence>
<dbReference type="Proteomes" id="UP000319209">
    <property type="component" value="Chromosome"/>
</dbReference>
<organism evidence="2 3">
    <name type="scientific">Formosa sediminum</name>
    <dbReference type="NCBI Taxonomy" id="2594004"/>
    <lineage>
        <taxon>Bacteria</taxon>
        <taxon>Pseudomonadati</taxon>
        <taxon>Bacteroidota</taxon>
        <taxon>Flavobacteriia</taxon>
        <taxon>Flavobacteriales</taxon>
        <taxon>Flavobacteriaceae</taxon>
        <taxon>Formosa</taxon>
    </lineage>
</organism>
<feature type="transmembrane region" description="Helical" evidence="1">
    <location>
        <begin position="87"/>
        <end position="111"/>
    </location>
</feature>
<sequence length="230" mass="27021">MKLSAEQIEKLYQFTRKHFVEFYDVQTELVDHLANDIEEQWQTNPEHTFEAALDVAFKKFGVFGFQDVLEAKAKALNKYYWRAVWDIYKCFFTLPKLMFTLAMCCLSFLILKYTPHFGYTISGLLVTFFILYTVKVVRLNKSIKREQKHTGRKWMYQELIGNLGGFIGVAGAFVQFIPRLSKNQGVYQDYQIMLISFGVVAFALLSYVILFIVPKKITTYLKEEYKAYYV</sequence>
<feature type="transmembrane region" description="Helical" evidence="1">
    <location>
        <begin position="117"/>
        <end position="138"/>
    </location>
</feature>
<keyword evidence="3" id="KW-1185">Reference proteome</keyword>
<evidence type="ECO:0000256" key="1">
    <source>
        <dbReference type="SAM" id="Phobius"/>
    </source>
</evidence>
<gene>
    <name evidence="2" type="ORF">FNB79_03790</name>
</gene>
<dbReference type="EMBL" id="CP041637">
    <property type="protein sequence ID" value="QDO93134.1"/>
    <property type="molecule type" value="Genomic_DNA"/>
</dbReference>
<name>A0A516GNN4_9FLAO</name>
<dbReference type="KEGG" id="fop:FNB79_03790"/>
<feature type="transmembrane region" description="Helical" evidence="1">
    <location>
        <begin position="159"/>
        <end position="178"/>
    </location>
</feature>
<dbReference type="AlphaFoldDB" id="A0A516GNN4"/>
<proteinExistence type="predicted"/>
<keyword evidence="1" id="KW-1133">Transmembrane helix</keyword>
<dbReference type="RefSeq" id="WP_143380039.1">
    <property type="nucleotide sequence ID" value="NZ_CP041637.1"/>
</dbReference>
<accession>A0A516GNN4</accession>
<dbReference type="OrthoDB" id="662673at2"/>
<evidence type="ECO:0000313" key="2">
    <source>
        <dbReference type="EMBL" id="QDO93134.1"/>
    </source>
</evidence>
<protein>
    <submittedName>
        <fullName evidence="2">Uncharacterized protein</fullName>
    </submittedName>
</protein>
<feature type="transmembrane region" description="Helical" evidence="1">
    <location>
        <begin position="190"/>
        <end position="213"/>
    </location>
</feature>
<reference evidence="2 3" key="1">
    <citation type="submission" date="2019-07" db="EMBL/GenBank/DDBJ databases">
        <title>Genome sequencing for Formosa sp. PS13.</title>
        <authorList>
            <person name="Park S.-J."/>
        </authorList>
    </citation>
    <scope>NUCLEOTIDE SEQUENCE [LARGE SCALE GENOMIC DNA]</scope>
    <source>
        <strain evidence="2 3">PS13</strain>
    </source>
</reference>
<keyword evidence="1" id="KW-0472">Membrane</keyword>